<dbReference type="Gene3D" id="2.30.39.10">
    <property type="entry name" value="Alpha-1-antitrypsin, domain 1"/>
    <property type="match status" value="1"/>
</dbReference>
<name>A0A9Q1DM05_CONCO</name>
<dbReference type="AlphaFoldDB" id="A0A9Q1DM05"/>
<dbReference type="InterPro" id="IPR023796">
    <property type="entry name" value="Serpin_dom"/>
</dbReference>
<feature type="domain" description="Serpin" evidence="3">
    <location>
        <begin position="40"/>
        <end position="389"/>
    </location>
</feature>
<dbReference type="InterPro" id="IPR036186">
    <property type="entry name" value="Serpin_sf"/>
</dbReference>
<feature type="chain" id="PRO_5040457276" description="Serpin domain-containing protein" evidence="2">
    <location>
        <begin position="22"/>
        <end position="392"/>
    </location>
</feature>
<gene>
    <name evidence="4" type="ORF">COCON_G00095480</name>
</gene>
<comment type="caution">
    <text evidence="4">The sequence shown here is derived from an EMBL/GenBank/DDBJ whole genome shotgun (WGS) entry which is preliminary data.</text>
</comment>
<dbReference type="GO" id="GO:0007596">
    <property type="term" value="P:blood coagulation"/>
    <property type="evidence" value="ECO:0007669"/>
    <property type="project" value="InterPro"/>
</dbReference>
<keyword evidence="5" id="KW-1185">Reference proteome</keyword>
<accession>A0A9Q1DM05</accession>
<evidence type="ECO:0000256" key="2">
    <source>
        <dbReference type="SAM" id="SignalP"/>
    </source>
</evidence>
<dbReference type="InterPro" id="IPR023795">
    <property type="entry name" value="Serpin_CS"/>
</dbReference>
<proteinExistence type="inferred from homology"/>
<keyword evidence="2" id="KW-0732">Signal</keyword>
<sequence>MKKALLFLLELGFLLQVITEAQDMSSDVTVLASKNTDFATSLYREISSASDDNVFFSPLCVSSALAALSMGAQGITREKILQGLGITPLDQEDQPKRIPELFQKLREEVTKNEGLQYNPTTALFIRQQLDVSTDYTQVIKQYFGANISKVDFTNAQVSKASINDYVKSKTGDKVKEVVSTVDPQATLMLISSIFFQGNWKIPFAPMPEERFFVNKYKIVQVTMLFSSEKHYLAYDPTMKLGVLKLPYQGGVAMLVLLPDKDVDYTSIDEVLTGDRFLGWIKMLKKIKLEVVLPMFSLEQSYAMKTVLPDMGISNVFESADLSGLSEEPNLNLSEMIHKAAIEVKKSDISAMDTPMDSAPPRLTINRPFLFVIYHEATNSPLFMGRVIDPTKK</sequence>
<dbReference type="Gene3D" id="3.30.497.10">
    <property type="entry name" value="Antithrombin, subunit I, domain 2"/>
    <property type="match status" value="1"/>
</dbReference>
<protein>
    <recommendedName>
        <fullName evidence="3">Serpin domain-containing protein</fullName>
    </recommendedName>
</protein>
<dbReference type="SMART" id="SM00093">
    <property type="entry name" value="SERPIN"/>
    <property type="match status" value="1"/>
</dbReference>
<dbReference type="InterPro" id="IPR042185">
    <property type="entry name" value="Serpin_sf_2"/>
</dbReference>
<dbReference type="EMBL" id="JAFJMO010000006">
    <property type="protein sequence ID" value="KAJ8274923.1"/>
    <property type="molecule type" value="Genomic_DNA"/>
</dbReference>
<dbReference type="PANTHER" id="PTHR11461:SF191">
    <property type="entry name" value="PROTEIN Z-DEPENDENT PROTEASE INHIBITOR"/>
    <property type="match status" value="1"/>
</dbReference>
<organism evidence="4 5">
    <name type="scientific">Conger conger</name>
    <name type="common">Conger eel</name>
    <name type="synonym">Muraena conger</name>
    <dbReference type="NCBI Taxonomy" id="82655"/>
    <lineage>
        <taxon>Eukaryota</taxon>
        <taxon>Metazoa</taxon>
        <taxon>Chordata</taxon>
        <taxon>Craniata</taxon>
        <taxon>Vertebrata</taxon>
        <taxon>Euteleostomi</taxon>
        <taxon>Actinopterygii</taxon>
        <taxon>Neopterygii</taxon>
        <taxon>Teleostei</taxon>
        <taxon>Anguilliformes</taxon>
        <taxon>Congridae</taxon>
        <taxon>Conger</taxon>
    </lineage>
</organism>
<dbReference type="Proteomes" id="UP001152803">
    <property type="component" value="Unassembled WGS sequence"/>
</dbReference>
<evidence type="ECO:0000256" key="1">
    <source>
        <dbReference type="RuleBase" id="RU000411"/>
    </source>
</evidence>
<dbReference type="GO" id="GO:0005615">
    <property type="term" value="C:extracellular space"/>
    <property type="evidence" value="ECO:0007669"/>
    <property type="project" value="InterPro"/>
</dbReference>
<comment type="similarity">
    <text evidence="1">Belongs to the serpin family.</text>
</comment>
<dbReference type="Pfam" id="PF00079">
    <property type="entry name" value="Serpin"/>
    <property type="match status" value="1"/>
</dbReference>
<dbReference type="CDD" id="cd02055">
    <property type="entry name" value="serpinA10_PZI"/>
    <property type="match status" value="1"/>
</dbReference>
<dbReference type="GO" id="GO:0004867">
    <property type="term" value="F:serine-type endopeptidase inhibitor activity"/>
    <property type="evidence" value="ECO:0007669"/>
    <property type="project" value="InterPro"/>
</dbReference>
<dbReference type="FunFam" id="3.30.497.10:FF:000001">
    <property type="entry name" value="Serine protease inhibitor"/>
    <property type="match status" value="1"/>
</dbReference>
<dbReference type="PROSITE" id="PS00284">
    <property type="entry name" value="SERPIN"/>
    <property type="match status" value="1"/>
</dbReference>
<evidence type="ECO:0000259" key="3">
    <source>
        <dbReference type="SMART" id="SM00093"/>
    </source>
</evidence>
<evidence type="ECO:0000313" key="5">
    <source>
        <dbReference type="Proteomes" id="UP001152803"/>
    </source>
</evidence>
<evidence type="ECO:0000313" key="4">
    <source>
        <dbReference type="EMBL" id="KAJ8274923.1"/>
    </source>
</evidence>
<dbReference type="OrthoDB" id="10063692at2759"/>
<dbReference type="SUPFAM" id="SSF56574">
    <property type="entry name" value="Serpins"/>
    <property type="match status" value="1"/>
</dbReference>
<dbReference type="PANTHER" id="PTHR11461">
    <property type="entry name" value="SERINE PROTEASE INHIBITOR, SERPIN"/>
    <property type="match status" value="1"/>
</dbReference>
<dbReference type="InterPro" id="IPR042178">
    <property type="entry name" value="Serpin_sf_1"/>
</dbReference>
<feature type="signal peptide" evidence="2">
    <location>
        <begin position="1"/>
        <end position="21"/>
    </location>
</feature>
<dbReference type="InterPro" id="IPR033835">
    <property type="entry name" value="PZI_serpin_dom"/>
</dbReference>
<dbReference type="InterPro" id="IPR000215">
    <property type="entry name" value="Serpin_fam"/>
</dbReference>
<reference evidence="4" key="1">
    <citation type="journal article" date="2023" name="Science">
        <title>Genome structures resolve the early diversification of teleost fishes.</title>
        <authorList>
            <person name="Parey E."/>
            <person name="Louis A."/>
            <person name="Montfort J."/>
            <person name="Bouchez O."/>
            <person name="Roques C."/>
            <person name="Iampietro C."/>
            <person name="Lluch J."/>
            <person name="Castinel A."/>
            <person name="Donnadieu C."/>
            <person name="Desvignes T."/>
            <person name="Floi Bucao C."/>
            <person name="Jouanno E."/>
            <person name="Wen M."/>
            <person name="Mejri S."/>
            <person name="Dirks R."/>
            <person name="Jansen H."/>
            <person name="Henkel C."/>
            <person name="Chen W.J."/>
            <person name="Zahm M."/>
            <person name="Cabau C."/>
            <person name="Klopp C."/>
            <person name="Thompson A.W."/>
            <person name="Robinson-Rechavi M."/>
            <person name="Braasch I."/>
            <person name="Lecointre G."/>
            <person name="Bobe J."/>
            <person name="Postlethwait J.H."/>
            <person name="Berthelot C."/>
            <person name="Roest Crollius H."/>
            <person name="Guiguen Y."/>
        </authorList>
    </citation>
    <scope>NUCLEOTIDE SEQUENCE</scope>
    <source>
        <strain evidence="4">Concon-B</strain>
    </source>
</reference>